<dbReference type="PANTHER" id="PTHR10543">
    <property type="entry name" value="BETA-CAROTENE DIOXYGENASE"/>
    <property type="match status" value="1"/>
</dbReference>
<keyword evidence="6" id="KW-1185">Reference proteome</keyword>
<proteinExistence type="inferred from homology"/>
<evidence type="ECO:0000313" key="5">
    <source>
        <dbReference type="EMBL" id="MBE9255510.1"/>
    </source>
</evidence>
<dbReference type="Pfam" id="PF03055">
    <property type="entry name" value="RPE65"/>
    <property type="match status" value="1"/>
</dbReference>
<evidence type="ECO:0000256" key="4">
    <source>
        <dbReference type="ARBA" id="ARBA00023004"/>
    </source>
</evidence>
<evidence type="ECO:0000256" key="3">
    <source>
        <dbReference type="ARBA" id="ARBA00022723"/>
    </source>
</evidence>
<name>A0ABR9VVW9_9SYNC</name>
<comment type="caution">
    <text evidence="5">The sequence shown here is derived from an EMBL/GenBank/DDBJ whole genome shotgun (WGS) entry which is preliminary data.</text>
</comment>
<reference evidence="5 6" key="1">
    <citation type="submission" date="2020-10" db="EMBL/GenBank/DDBJ databases">
        <authorList>
            <person name="Castelo-Branco R."/>
            <person name="Eusebio N."/>
            <person name="Adriana R."/>
            <person name="Vieira A."/>
            <person name="Brugerolle De Fraissinette N."/>
            <person name="Rezende De Castro R."/>
            <person name="Schneider M.P."/>
            <person name="Vasconcelos V."/>
            <person name="Leao P.N."/>
        </authorList>
    </citation>
    <scope>NUCLEOTIDE SEQUENCE [LARGE SCALE GENOMIC DNA]</scope>
    <source>
        <strain evidence="5 6">LEGE 00031</strain>
    </source>
</reference>
<keyword evidence="4" id="KW-0408">Iron</keyword>
<organism evidence="5 6">
    <name type="scientific">Synechocystis salina LEGE 00031</name>
    <dbReference type="NCBI Taxonomy" id="1828736"/>
    <lineage>
        <taxon>Bacteria</taxon>
        <taxon>Bacillati</taxon>
        <taxon>Cyanobacteriota</taxon>
        <taxon>Cyanophyceae</taxon>
        <taxon>Synechococcales</taxon>
        <taxon>Merismopediaceae</taxon>
        <taxon>Synechocystis</taxon>
    </lineage>
</organism>
<gene>
    <name evidence="5" type="ORF">IQ217_17045</name>
</gene>
<evidence type="ECO:0000256" key="1">
    <source>
        <dbReference type="ARBA" id="ARBA00001954"/>
    </source>
</evidence>
<protein>
    <submittedName>
        <fullName evidence="5">Carotenoid oxygenase family protein</fullName>
    </submittedName>
</protein>
<dbReference type="RefSeq" id="WP_194020870.1">
    <property type="nucleotide sequence ID" value="NZ_JADEVV010000067.1"/>
</dbReference>
<sequence>MTATLSRAAWASNFSQNAVEFDRTGLELISGQIPAALKGSLYRNGPGRFSRGREEIGHWFDGDGAILAVHFGEGKAEGLYRYVQTQGYTEEEEAGRYLYGNYGMVDPQGVWHYWKSLFSQNDVLKNAANTSVIALPDRLLALWEAGHPYALNLENLATLGREDFGGAFQPGQPFSAHPLRDPLTGEIFSIGVDFQFNLNLYRLDGQGNLLKHRRLKLSRTPFCHSFCLAGRYLILFLPPITLNQFSLLLGNVAYADALGWDAEGGTKVLVIDRQTLEIVSEGETESWFQWHYGNGCELEDGNVRLDFVRFSDFAQTNEYLREVPTGAVKTSTNGQLWQAILNPQTAKIVELTKVLDRSGEFPVVNPQRTGQPWRYTYMALQRPAVILGSQWFGEIARIDYHTGDVITAKLGEYQYPVEPLYIPHPDDGDRGWIITVVYDGDRHGSEVWLWDADRLQEEPICRLALPEVIPFSFHGTWRST</sequence>
<keyword evidence="3" id="KW-0479">Metal-binding</keyword>
<dbReference type="Proteomes" id="UP000658720">
    <property type="component" value="Unassembled WGS sequence"/>
</dbReference>
<accession>A0ABR9VVW9</accession>
<evidence type="ECO:0000256" key="2">
    <source>
        <dbReference type="ARBA" id="ARBA00006787"/>
    </source>
</evidence>
<dbReference type="EMBL" id="JADEVV010000067">
    <property type="protein sequence ID" value="MBE9255510.1"/>
    <property type="molecule type" value="Genomic_DNA"/>
</dbReference>
<evidence type="ECO:0000313" key="6">
    <source>
        <dbReference type="Proteomes" id="UP000658720"/>
    </source>
</evidence>
<comment type="cofactor">
    <cofactor evidence="1">
        <name>Fe(2+)</name>
        <dbReference type="ChEBI" id="CHEBI:29033"/>
    </cofactor>
</comment>
<comment type="similarity">
    <text evidence="2">Belongs to the carotenoid oxygenase family.</text>
</comment>
<dbReference type="PANTHER" id="PTHR10543:SF139">
    <property type="entry name" value="DIOXYGENASE"/>
    <property type="match status" value="1"/>
</dbReference>
<dbReference type="InterPro" id="IPR004294">
    <property type="entry name" value="Carotenoid_Oase"/>
</dbReference>